<dbReference type="Proteomes" id="UP000799640">
    <property type="component" value="Unassembled WGS sequence"/>
</dbReference>
<evidence type="ECO:0000256" key="1">
    <source>
        <dbReference type="ARBA" id="ARBA00009713"/>
    </source>
</evidence>
<dbReference type="EMBL" id="ML996695">
    <property type="protein sequence ID" value="KAF2400280.1"/>
    <property type="molecule type" value="Genomic_DNA"/>
</dbReference>
<dbReference type="GO" id="GO:1904263">
    <property type="term" value="P:positive regulation of TORC1 signaling"/>
    <property type="evidence" value="ECO:0007669"/>
    <property type="project" value="TreeGrafter"/>
</dbReference>
<dbReference type="InterPro" id="IPR001680">
    <property type="entry name" value="WD40_rpt"/>
</dbReference>
<dbReference type="Pfam" id="PF21719">
    <property type="entry name" value="MIOS_a-sol"/>
    <property type="match status" value="1"/>
</dbReference>
<evidence type="ECO:0000256" key="3">
    <source>
        <dbReference type="ARBA" id="ARBA00022737"/>
    </source>
</evidence>
<sequence length="974" mass="108787">MEAALRWSPHSTPQSPLFLLVDVGDARLRLCELESLKGNEPVYKQLCHRSGLPGYTAFDWSKTEPYLVAVGGQSGDAHLINIDPEKPPQEEFMSSFSIRHQRKCNSIAFSFKNYLATGLDRVRNDWCMNIYDLNVLSSSGVRQQEPYRKFATSDPISSIKFFSSQPEVLVAGASRQFLRIYDLRDSGATGSSQFHTRQVNNLAIDPMDENYFISAGASNEPVVSVWDRRFASKSNPSAPSTDPAPTPVLELRPAVDSSHSTAIWSLRFSGVKRGCFGILSNTGEVKIVELAQHTQSEGPTPRNSQGGLPWDSRHYTKATHNLKYPWYDRHHGQDEDTRVIAYDFISAGSPVKGQSALALHMNRSNPSNRRIEFLKIPDIPHNVKVTARNELWLFKGRGKVIQPRAEHGTVADELLAIQAKAEAVGRRRSSEQSLNQTADRLNKLSLENFQHNAPPSYETPLYPSSGDEHKDLLSLRFPDFVPSLGDALKVLGVQRRRCAEGYLLDPQRNKEVVANDRWLVDMWDTIKRFEEMAKDGGMASDELDLSYLGVYAVWNSTLGLHRNRVLKTSGSYSKTDFADALQSIATMKGFPDFEGYRTKFPAHRQLCLAICGWTFSKERVRTKCRDLMERGEIYKAIVISVMRGFKDLAQELLKSAIQQKVLQNIGLGAVIACETVGEGQRELCEWMAEETSDPYLKALLNYFIKGDWKIVADMPQLALSDRVGVALKYLDDKRLSDFLKVHEHNAILLGDIEGLVLTGLTDRAMDLFSNYTKKSNDLQTAVLAMCFTNPLYLDDPRFDMWKTTYCMQMQAWRAFPERTKFLNAHARKSVARDGRRFGHTATHPAALRCAHCLSILARHPIKEASDGSGAIATTSAPKPPHRLAAASHTGLLCPTCGRGMPRCGICGLLLGAPDPKIMGLAAAEKLAEEDGVARQVVYCMTCGHGCHGHHARDWFARHKVCPVPDCQCMCGLLH</sequence>
<reference evidence="6" key="1">
    <citation type="journal article" date="2020" name="Stud. Mycol.">
        <title>101 Dothideomycetes genomes: a test case for predicting lifestyles and emergence of pathogens.</title>
        <authorList>
            <person name="Haridas S."/>
            <person name="Albert R."/>
            <person name="Binder M."/>
            <person name="Bloem J."/>
            <person name="Labutti K."/>
            <person name="Salamov A."/>
            <person name="Andreopoulos B."/>
            <person name="Baker S."/>
            <person name="Barry K."/>
            <person name="Bills G."/>
            <person name="Bluhm B."/>
            <person name="Cannon C."/>
            <person name="Castanera R."/>
            <person name="Culley D."/>
            <person name="Daum C."/>
            <person name="Ezra D."/>
            <person name="Gonzalez J."/>
            <person name="Henrissat B."/>
            <person name="Kuo A."/>
            <person name="Liang C."/>
            <person name="Lipzen A."/>
            <person name="Lutzoni F."/>
            <person name="Magnuson J."/>
            <person name="Mondo S."/>
            <person name="Nolan M."/>
            <person name="Ohm R."/>
            <person name="Pangilinan J."/>
            <person name="Park H.-J."/>
            <person name="Ramirez L."/>
            <person name="Alfaro M."/>
            <person name="Sun H."/>
            <person name="Tritt A."/>
            <person name="Yoshinaga Y."/>
            <person name="Zwiers L.-H."/>
            <person name="Turgeon B."/>
            <person name="Goodwin S."/>
            <person name="Spatafora J."/>
            <person name="Crous P."/>
            <person name="Grigoriev I."/>
        </authorList>
    </citation>
    <scope>NUCLEOTIDE SEQUENCE</scope>
    <source>
        <strain evidence="6">CBS 262.69</strain>
    </source>
</reference>
<dbReference type="InterPro" id="IPR015943">
    <property type="entry name" value="WD40/YVTN_repeat-like_dom_sf"/>
</dbReference>
<name>A0A6G1HW85_9PEZI</name>
<dbReference type="InterPro" id="IPR036322">
    <property type="entry name" value="WD40_repeat_dom_sf"/>
</dbReference>
<dbReference type="Gene3D" id="2.130.10.10">
    <property type="entry name" value="YVTN repeat-like/Quinoprotein amine dehydrogenase"/>
    <property type="match status" value="1"/>
</dbReference>
<dbReference type="InterPro" id="IPR037593">
    <property type="entry name" value="MIOS/Sea4"/>
</dbReference>
<dbReference type="GO" id="GO:0005737">
    <property type="term" value="C:cytoplasm"/>
    <property type="evidence" value="ECO:0007669"/>
    <property type="project" value="TreeGrafter"/>
</dbReference>
<dbReference type="SUPFAM" id="SSF50978">
    <property type="entry name" value="WD40 repeat-like"/>
    <property type="match status" value="1"/>
</dbReference>
<evidence type="ECO:0000256" key="2">
    <source>
        <dbReference type="ARBA" id="ARBA00022574"/>
    </source>
</evidence>
<feature type="domain" description="GATOR2 complex protein MIO zinc-ribbon like" evidence="4">
    <location>
        <begin position="890"/>
        <end position="970"/>
    </location>
</feature>
<dbReference type="AlphaFoldDB" id="A0A6G1HW85"/>
<gene>
    <name evidence="6" type="ORF">EJ06DRAFT_424391</name>
</gene>
<dbReference type="PANTHER" id="PTHR16453">
    <property type="entry name" value="WD40 DOMAIN-CONTAINING PROTEIN MIO FAMILY MEMBER"/>
    <property type="match status" value="1"/>
</dbReference>
<dbReference type="InterPro" id="IPR031488">
    <property type="entry name" value="Zn_ribbon_mio"/>
</dbReference>
<dbReference type="CDD" id="cd16691">
    <property type="entry name" value="mRING-H2-C3H3C2_Mio"/>
    <property type="match status" value="1"/>
</dbReference>
<keyword evidence="2" id="KW-0853">WD repeat</keyword>
<dbReference type="Pfam" id="PF17034">
    <property type="entry name" value="zinc_ribbon_16"/>
    <property type="match status" value="1"/>
</dbReference>
<dbReference type="PANTHER" id="PTHR16453:SF9">
    <property type="entry name" value="GATOR COMPLEX PROTEIN MIOS"/>
    <property type="match status" value="1"/>
</dbReference>
<accession>A0A6G1HW85</accession>
<evidence type="ECO:0000313" key="6">
    <source>
        <dbReference type="EMBL" id="KAF2400280.1"/>
    </source>
</evidence>
<dbReference type="InterPro" id="IPR049092">
    <property type="entry name" value="MIOS_a-sol"/>
</dbReference>
<evidence type="ECO:0000259" key="5">
    <source>
        <dbReference type="Pfam" id="PF21719"/>
    </source>
</evidence>
<proteinExistence type="inferred from homology"/>
<keyword evidence="7" id="KW-1185">Reference proteome</keyword>
<evidence type="ECO:0000313" key="7">
    <source>
        <dbReference type="Proteomes" id="UP000799640"/>
    </source>
</evidence>
<keyword evidence="3" id="KW-0677">Repeat</keyword>
<feature type="domain" description="MIOS-like alpha-solenoid" evidence="5">
    <location>
        <begin position="495"/>
        <end position="729"/>
    </location>
</feature>
<dbReference type="SMART" id="SM00320">
    <property type="entry name" value="WD40"/>
    <property type="match status" value="5"/>
</dbReference>
<comment type="similarity">
    <text evidence="1">Belongs to the WD repeat mio family.</text>
</comment>
<dbReference type="OrthoDB" id="341486at2759"/>
<protein>
    <submittedName>
        <fullName evidence="6">Uncharacterized protein</fullName>
    </submittedName>
</protein>
<organism evidence="6 7">
    <name type="scientific">Trichodelitschia bisporula</name>
    <dbReference type="NCBI Taxonomy" id="703511"/>
    <lineage>
        <taxon>Eukaryota</taxon>
        <taxon>Fungi</taxon>
        <taxon>Dikarya</taxon>
        <taxon>Ascomycota</taxon>
        <taxon>Pezizomycotina</taxon>
        <taxon>Dothideomycetes</taxon>
        <taxon>Dothideomycetes incertae sedis</taxon>
        <taxon>Phaeotrichales</taxon>
        <taxon>Phaeotrichaceae</taxon>
        <taxon>Trichodelitschia</taxon>
    </lineage>
</organism>
<evidence type="ECO:0000259" key="4">
    <source>
        <dbReference type="Pfam" id="PF17034"/>
    </source>
</evidence>